<organism evidence="7 8">
    <name type="scientific">Porphyromonas gingivalis (strain ATCC 33277 / DSM 20709 / CIP 103683 / JCM 12257 / NCTC 11834 / 2561)</name>
    <dbReference type="NCBI Taxonomy" id="431947"/>
    <lineage>
        <taxon>Bacteria</taxon>
        <taxon>Pseudomonadati</taxon>
        <taxon>Bacteroidota</taxon>
        <taxon>Bacteroidia</taxon>
        <taxon>Bacteroidales</taxon>
        <taxon>Porphyromonadaceae</taxon>
        <taxon>Porphyromonas</taxon>
    </lineage>
</organism>
<evidence type="ECO:0000256" key="3">
    <source>
        <dbReference type="ARBA" id="ARBA00022801"/>
    </source>
</evidence>
<dbReference type="Pfam" id="PF00350">
    <property type="entry name" value="Dynamin_N"/>
    <property type="match status" value="1"/>
</dbReference>
<evidence type="ECO:0000256" key="5">
    <source>
        <dbReference type="ARBA" id="ARBA00023136"/>
    </source>
</evidence>
<keyword evidence="2" id="KW-0547">Nucleotide-binding</keyword>
<keyword evidence="5" id="KW-0472">Membrane</keyword>
<dbReference type="eggNOG" id="COG0699">
    <property type="taxonomic scope" value="Bacteria"/>
</dbReference>
<dbReference type="GO" id="GO:0016020">
    <property type="term" value="C:membrane"/>
    <property type="evidence" value="ECO:0007669"/>
    <property type="project" value="UniProtKB-SubCell"/>
</dbReference>
<dbReference type="PANTHER" id="PTHR10465">
    <property type="entry name" value="TRANSMEMBRANE GTPASE FZO1"/>
    <property type="match status" value="1"/>
</dbReference>
<proteinExistence type="predicted"/>
<name>B2RK34_PORG3</name>
<evidence type="ECO:0000259" key="6">
    <source>
        <dbReference type="Pfam" id="PF00350"/>
    </source>
</evidence>
<accession>B2RK34</accession>
<dbReference type="InterPro" id="IPR045063">
    <property type="entry name" value="Dynamin_N"/>
</dbReference>
<dbReference type="AlphaFoldDB" id="B2RK34"/>
<dbReference type="GO" id="GO:0005525">
    <property type="term" value="F:GTP binding"/>
    <property type="evidence" value="ECO:0007669"/>
    <property type="project" value="UniProtKB-KW"/>
</dbReference>
<dbReference type="KEGG" id="pgn:PGN_1210"/>
<evidence type="ECO:0000256" key="4">
    <source>
        <dbReference type="ARBA" id="ARBA00023134"/>
    </source>
</evidence>
<dbReference type="HOGENOM" id="CLU_927051_0_0_10"/>
<dbReference type="Proteomes" id="UP000008842">
    <property type="component" value="Chromosome"/>
</dbReference>
<dbReference type="SUPFAM" id="SSF52540">
    <property type="entry name" value="P-loop containing nucleoside triphosphate hydrolases"/>
    <property type="match status" value="1"/>
</dbReference>
<keyword evidence="4" id="KW-0342">GTP-binding</keyword>
<protein>
    <recommendedName>
        <fullName evidence="6">Dynamin N-terminal domain-containing protein</fullName>
    </recommendedName>
</protein>
<sequence>MSAGKSSFINALLKRPNLLATGYGQTTCMLTEIVHNETEGYKVFFADGHEKSVSRTELQEYMKVPDKYSDLPVKQINKYIIEGETTDQIWVRKQELQEIAARGDKDFSKKLLEEYVITHPKAVIPDRICISVPLSEDLHGWKIIDTPGIDAVGGLEDETFELLNGKDKNGNNKVDAIIFINSTENRIEDKTFCNFVKETIDGFTDDIKRRTFMIRTHGADRRYLRSKESEEEACKKLFVNGLNLPESSIFVVDSLCYILLKYTEDVSLDLTNIISNMPEDWQEYWDKNECKNAWYEVGDL</sequence>
<dbReference type="EMBL" id="AP009380">
    <property type="protein sequence ID" value="BAG33729.1"/>
    <property type="molecule type" value="Genomic_DNA"/>
</dbReference>
<comment type="subcellular location">
    <subcellularLocation>
        <location evidence="1">Membrane</location>
    </subcellularLocation>
</comment>
<dbReference type="Gene3D" id="3.40.50.300">
    <property type="entry name" value="P-loop containing nucleotide triphosphate hydrolases"/>
    <property type="match status" value="1"/>
</dbReference>
<dbReference type="InterPro" id="IPR027094">
    <property type="entry name" value="Mitofusin_fam"/>
</dbReference>
<evidence type="ECO:0000256" key="1">
    <source>
        <dbReference type="ARBA" id="ARBA00004370"/>
    </source>
</evidence>
<dbReference type="PANTHER" id="PTHR10465:SF0">
    <property type="entry name" value="SARCALUMENIN"/>
    <property type="match status" value="1"/>
</dbReference>
<dbReference type="InterPro" id="IPR027417">
    <property type="entry name" value="P-loop_NTPase"/>
</dbReference>
<dbReference type="GO" id="GO:0003924">
    <property type="term" value="F:GTPase activity"/>
    <property type="evidence" value="ECO:0007669"/>
    <property type="project" value="InterPro"/>
</dbReference>
<gene>
    <name evidence="7" type="ordered locus">PGN_1210</name>
</gene>
<evidence type="ECO:0000256" key="2">
    <source>
        <dbReference type="ARBA" id="ARBA00022741"/>
    </source>
</evidence>
<feature type="domain" description="Dynamin N-terminal" evidence="6">
    <location>
        <begin position="1"/>
        <end position="190"/>
    </location>
</feature>
<reference evidence="7 8" key="1">
    <citation type="journal article" date="2008" name="DNA Res.">
        <title>Determination of the genome sequence of Porphyromonas gingivalis strain ATCC 33277 and genomic comparison with strain W83 revealed extensive genome rearrangements in P. gingivalis.</title>
        <authorList>
            <person name="Naito M."/>
            <person name="Hirakawa H."/>
            <person name="Yamashita A."/>
            <person name="Ohara N."/>
            <person name="Shoji M."/>
            <person name="Yukitake H."/>
            <person name="Nakayama K."/>
            <person name="Toh H."/>
            <person name="Yoshimura F."/>
            <person name="Kuhara S."/>
            <person name="Hattori M."/>
            <person name="Hayashi T."/>
            <person name="Nakayama K."/>
        </authorList>
    </citation>
    <scope>NUCLEOTIDE SEQUENCE [LARGE SCALE GENOMIC DNA]</scope>
    <source>
        <strain evidence="8">ATCC 33277 / DSM 20709 / CIP 103683 / JCM 12257 / NCTC 11834 / 2561</strain>
    </source>
</reference>
<evidence type="ECO:0000313" key="7">
    <source>
        <dbReference type="EMBL" id="BAG33729.1"/>
    </source>
</evidence>
<keyword evidence="3" id="KW-0378">Hydrolase</keyword>
<evidence type="ECO:0000313" key="8">
    <source>
        <dbReference type="Proteomes" id="UP000008842"/>
    </source>
</evidence>